<accession>A0A2P9HDS2</accession>
<dbReference type="EMBL" id="OOFM01000001">
    <property type="protein sequence ID" value="SPL62257.1"/>
    <property type="molecule type" value="Genomic_DNA"/>
</dbReference>
<organism evidence="1 2">
    <name type="scientific">Ochrobactrum soli</name>
    <dbReference type="NCBI Taxonomy" id="2448455"/>
    <lineage>
        <taxon>Bacteria</taxon>
        <taxon>Pseudomonadati</taxon>
        <taxon>Pseudomonadota</taxon>
        <taxon>Alphaproteobacteria</taxon>
        <taxon>Hyphomicrobiales</taxon>
        <taxon>Brucellaceae</taxon>
        <taxon>Brucella/Ochrobactrum group</taxon>
        <taxon>Ochrobactrum</taxon>
    </lineage>
</organism>
<name>A0A2P9HDS2_9HYPH</name>
<evidence type="ECO:0000313" key="1">
    <source>
        <dbReference type="EMBL" id="SPL62257.1"/>
    </source>
</evidence>
<dbReference type="RefSeq" id="WP_109366368.1">
    <property type="nucleotide sequence ID" value="NZ_OOFM01000001.1"/>
</dbReference>
<reference evidence="2" key="1">
    <citation type="submission" date="2017-12" db="EMBL/GenBank/DDBJ databases">
        <authorList>
            <person name="Diaz M."/>
        </authorList>
    </citation>
    <scope>NUCLEOTIDE SEQUENCE [LARGE SCALE GENOMIC DNA]</scope>
    <source>
        <strain evidence="2">FI11154</strain>
    </source>
</reference>
<dbReference type="Proteomes" id="UP000246073">
    <property type="component" value="Unassembled WGS sequence"/>
</dbReference>
<proteinExistence type="predicted"/>
<evidence type="ECO:0000313" key="2">
    <source>
        <dbReference type="Proteomes" id="UP000246073"/>
    </source>
</evidence>
<gene>
    <name evidence="1" type="ORF">OHAE_5049</name>
</gene>
<sequence>MTPPPFGIDVHAENGSHRREYSYGPRIQLCENTDPTLFLKKITAGTPYYDPAIKIENISSAKPAIKWRSQFRIRHEALANMKHKSEVVNLVL</sequence>
<protein>
    <submittedName>
        <fullName evidence="1">Uncharacterized protein</fullName>
    </submittedName>
</protein>
<dbReference type="AlphaFoldDB" id="A0A2P9HDS2"/>